<dbReference type="CDD" id="cd07033">
    <property type="entry name" value="TPP_PYR_DXS_TK_like"/>
    <property type="match status" value="1"/>
</dbReference>
<dbReference type="Gene3D" id="3.40.50.920">
    <property type="match status" value="1"/>
</dbReference>
<dbReference type="InterPro" id="IPR029061">
    <property type="entry name" value="THDP-binding"/>
</dbReference>
<reference evidence="2" key="1">
    <citation type="submission" date="2018-05" db="EMBL/GenBank/DDBJ databases">
        <authorList>
            <person name="Lanie J.A."/>
            <person name="Ng W.-L."/>
            <person name="Kazmierczak K.M."/>
            <person name="Andrzejewski T.M."/>
            <person name="Davidsen T.M."/>
            <person name="Wayne K.J."/>
            <person name="Tettelin H."/>
            <person name="Glass J.I."/>
            <person name="Rusch D."/>
            <person name="Podicherti R."/>
            <person name="Tsui H.-C.T."/>
            <person name="Winkler M.E."/>
        </authorList>
    </citation>
    <scope>NUCLEOTIDE SEQUENCE</scope>
</reference>
<dbReference type="InterPro" id="IPR033248">
    <property type="entry name" value="Transketolase_C"/>
</dbReference>
<organism evidence="2">
    <name type="scientific">marine metagenome</name>
    <dbReference type="NCBI Taxonomy" id="408172"/>
    <lineage>
        <taxon>unclassified sequences</taxon>
        <taxon>metagenomes</taxon>
        <taxon>ecological metagenomes</taxon>
    </lineage>
</organism>
<dbReference type="InterPro" id="IPR051157">
    <property type="entry name" value="PDH/Transketolase"/>
</dbReference>
<feature type="domain" description="Transketolase-like pyrimidine-binding" evidence="1">
    <location>
        <begin position="1"/>
        <end position="164"/>
    </location>
</feature>
<dbReference type="SUPFAM" id="SSF52922">
    <property type="entry name" value="TK C-terminal domain-like"/>
    <property type="match status" value="1"/>
</dbReference>
<dbReference type="Pfam" id="PF02780">
    <property type="entry name" value="Transketolase_C"/>
    <property type="match status" value="1"/>
</dbReference>
<sequence>MRDTVIDTICDAAEIDKDIIFITADLGAASLDRFRRDLPDQFIHAGISEQNMVDLASGLALSGKKVFLYAMAPFITARCYEQIKSVLASMNLPVTLLAVGVGLGYDHATLTHFTTEDVACMRSLNGIEVLSPSDEESATAITNEAIKNPAFRYIRLERQKQERLYHGQFSSVLGQGFVHLVKGSDLAIIACGYMVHKALGAQKILEERGVSAGVIDLFRIKRINAKGLAETLSKYAYLVTVEEQILEGGFSSAVLEALTDQNVMMPVKRLGIRDGFNVLNGDRDQLHELYGIDMPQIVGAALSLKGT</sequence>
<dbReference type="AlphaFoldDB" id="A0A382M2V5"/>
<evidence type="ECO:0000259" key="1">
    <source>
        <dbReference type="SMART" id="SM00861"/>
    </source>
</evidence>
<dbReference type="Pfam" id="PF02779">
    <property type="entry name" value="Transket_pyr"/>
    <property type="match status" value="1"/>
</dbReference>
<dbReference type="InterPro" id="IPR005475">
    <property type="entry name" value="Transketolase-like_Pyr-bd"/>
</dbReference>
<proteinExistence type="predicted"/>
<name>A0A382M2V5_9ZZZZ</name>
<protein>
    <recommendedName>
        <fullName evidence="1">Transketolase-like pyrimidine-binding domain-containing protein</fullName>
    </recommendedName>
</protein>
<dbReference type="InterPro" id="IPR009014">
    <property type="entry name" value="Transketo_C/PFOR_II"/>
</dbReference>
<dbReference type="PANTHER" id="PTHR43825">
    <property type="entry name" value="PYRUVATE DEHYDROGENASE E1 COMPONENT"/>
    <property type="match status" value="1"/>
</dbReference>
<gene>
    <name evidence="2" type="ORF">METZ01_LOCUS294375</name>
</gene>
<accession>A0A382M2V5</accession>
<dbReference type="SMART" id="SM00861">
    <property type="entry name" value="Transket_pyr"/>
    <property type="match status" value="1"/>
</dbReference>
<dbReference type="Gene3D" id="3.40.50.970">
    <property type="match status" value="1"/>
</dbReference>
<dbReference type="PANTHER" id="PTHR43825:SF1">
    <property type="entry name" value="TRANSKETOLASE-LIKE PYRIMIDINE-BINDING DOMAIN-CONTAINING PROTEIN"/>
    <property type="match status" value="1"/>
</dbReference>
<dbReference type="EMBL" id="UINC01089979">
    <property type="protein sequence ID" value="SVC41521.1"/>
    <property type="molecule type" value="Genomic_DNA"/>
</dbReference>
<evidence type="ECO:0000313" key="2">
    <source>
        <dbReference type="EMBL" id="SVC41521.1"/>
    </source>
</evidence>
<dbReference type="SUPFAM" id="SSF52518">
    <property type="entry name" value="Thiamin diphosphate-binding fold (THDP-binding)"/>
    <property type="match status" value="1"/>
</dbReference>